<name>A0A132BDM8_MOLSC</name>
<evidence type="ECO:0000313" key="2">
    <source>
        <dbReference type="EMBL" id="KUJ10353.1"/>
    </source>
</evidence>
<dbReference type="EMBL" id="KQ947429">
    <property type="protein sequence ID" value="KUJ10353.1"/>
    <property type="molecule type" value="Genomic_DNA"/>
</dbReference>
<dbReference type="Proteomes" id="UP000070700">
    <property type="component" value="Unassembled WGS sequence"/>
</dbReference>
<feature type="domain" description="Heterokaryon incompatibility" evidence="1">
    <location>
        <begin position="22"/>
        <end position="118"/>
    </location>
</feature>
<dbReference type="InterPro" id="IPR010730">
    <property type="entry name" value="HET"/>
</dbReference>
<evidence type="ECO:0000313" key="3">
    <source>
        <dbReference type="Proteomes" id="UP000070700"/>
    </source>
</evidence>
<dbReference type="RefSeq" id="XP_018064708.1">
    <property type="nucleotide sequence ID" value="XM_018217148.1"/>
</dbReference>
<keyword evidence="3" id="KW-1185">Reference proteome</keyword>
<protein>
    <submittedName>
        <fullName evidence="2">HET-domain-containing protein</fullName>
    </submittedName>
</protein>
<organism evidence="2 3">
    <name type="scientific">Mollisia scopiformis</name>
    <name type="common">Conifer needle endophyte fungus</name>
    <name type="synonym">Phialocephala scopiformis</name>
    <dbReference type="NCBI Taxonomy" id="149040"/>
    <lineage>
        <taxon>Eukaryota</taxon>
        <taxon>Fungi</taxon>
        <taxon>Dikarya</taxon>
        <taxon>Ascomycota</taxon>
        <taxon>Pezizomycotina</taxon>
        <taxon>Leotiomycetes</taxon>
        <taxon>Helotiales</taxon>
        <taxon>Mollisiaceae</taxon>
        <taxon>Mollisia</taxon>
    </lineage>
</organism>
<reference evidence="2 3" key="1">
    <citation type="submission" date="2015-10" db="EMBL/GenBank/DDBJ databases">
        <title>Full genome of DAOMC 229536 Phialocephala scopiformis, a fungal endophyte of spruce producing the potent anti-insectan compound rugulosin.</title>
        <authorList>
            <consortium name="DOE Joint Genome Institute"/>
            <person name="Walker A.K."/>
            <person name="Frasz S.L."/>
            <person name="Seifert K.A."/>
            <person name="Miller J.D."/>
            <person name="Mondo S.J."/>
            <person name="Labutti K."/>
            <person name="Lipzen A."/>
            <person name="Dockter R."/>
            <person name="Kennedy M."/>
            <person name="Grigoriev I.V."/>
            <person name="Spatafora J.W."/>
        </authorList>
    </citation>
    <scope>NUCLEOTIDE SEQUENCE [LARGE SCALE GENOMIC DNA]</scope>
    <source>
        <strain evidence="2 3">CBS 120377</strain>
    </source>
</reference>
<proteinExistence type="predicted"/>
<dbReference type="AlphaFoldDB" id="A0A132BDM8"/>
<dbReference type="PANTHER" id="PTHR10622">
    <property type="entry name" value="HET DOMAIN-CONTAINING PROTEIN"/>
    <property type="match status" value="1"/>
</dbReference>
<evidence type="ECO:0000259" key="1">
    <source>
        <dbReference type="Pfam" id="PF06985"/>
    </source>
</evidence>
<accession>A0A132BDM8</accession>
<dbReference type="PANTHER" id="PTHR10622:SF10">
    <property type="entry name" value="HET DOMAIN-CONTAINING PROTEIN"/>
    <property type="match status" value="1"/>
</dbReference>
<dbReference type="GeneID" id="28826874"/>
<dbReference type="OrthoDB" id="674604at2759"/>
<sequence>MRFLHSKTLEFHEFPNHKEIEYAILSHTWGDEEILFQDISGFTIPTTPPTIKQKSGYKKIEACCAQADSDGFEYVWIDTCCIDKRSSAELSEAINSMYQWYRDCIVCYAYLTDVTNDLEAEAQRDKFKASRWFTRGWTLQELIAPHVLEFYGNQWYTQGQKASLGTKLSLRNEISDITDIPLPVLKNAQDLNRRSIAQKMSWAASRITTRIEDRAYCLMGLFDVHMPLLYGEGDRSFVRLQEEIMNISDDETIFAWMPNEEDGYIQGLIANSPAYFKNSGNMLTDRKEGSQRTTPITVTSFGLGLELFLPETLRILDAAQLDKHPRKSAWISAD</sequence>
<gene>
    <name evidence="2" type="ORF">LY89DRAFT_700842</name>
</gene>
<dbReference type="Pfam" id="PF06985">
    <property type="entry name" value="HET"/>
    <property type="match status" value="1"/>
</dbReference>
<dbReference type="KEGG" id="psco:LY89DRAFT_700842"/>
<dbReference type="InParanoid" id="A0A132BDM8"/>